<reference evidence="2" key="2">
    <citation type="journal article" date="2021" name="Syst. Appl. Microbiol.">
        <title>Roseomonas hellenica sp. nov., isolated from roots of wild-growing Alkanna tinctoria.</title>
        <authorList>
            <person name="Rat A."/>
            <person name="Naranjo H.D."/>
            <person name="Lebbe L."/>
            <person name="Cnockaert M."/>
            <person name="Krigas N."/>
            <person name="Grigoriadou K."/>
            <person name="Maloupa E."/>
            <person name="Willems A."/>
        </authorList>
    </citation>
    <scope>NUCLEOTIDE SEQUENCE</scope>
    <source>
        <strain evidence="2">LMG 31231</strain>
    </source>
</reference>
<sequence length="185" mass="19881">MPDDGADTGQHKSTTVAFARLDETARDELAKVLPGSIKSELEKGAVLCRDDRTQQIFPTPLRTGEAKHSVDVGLREPNCGCPSGSTPLAYYHTHPSPPGEVAGSDGLMHVAEGFSDEDLDVSDQFGVVGYVGQRDGTMLAYVPKVEVVSGEGYRAVVQPTDAEGRALKIARGEIKRFNWKLPTGR</sequence>
<gene>
    <name evidence="2" type="ORF">GXW76_15820</name>
</gene>
<dbReference type="InterPro" id="IPR025479">
    <property type="entry name" value="DUF4329"/>
</dbReference>
<evidence type="ECO:0000259" key="1">
    <source>
        <dbReference type="Pfam" id="PF14220"/>
    </source>
</evidence>
<comment type="caution">
    <text evidence="2">The sequence shown here is derived from an EMBL/GenBank/DDBJ whole genome shotgun (WGS) entry which is preliminary data.</text>
</comment>
<evidence type="ECO:0000313" key="2">
    <source>
        <dbReference type="EMBL" id="MBR0672646.1"/>
    </source>
</evidence>
<feature type="domain" description="DUF4329" evidence="1">
    <location>
        <begin position="22"/>
        <end position="146"/>
    </location>
</feature>
<accession>A0A9X9WZR7</accession>
<name>A0A9X9WZR7_9PROT</name>
<dbReference type="Pfam" id="PF14220">
    <property type="entry name" value="DUF4329"/>
    <property type="match status" value="1"/>
</dbReference>
<keyword evidence="3" id="KW-1185">Reference proteome</keyword>
<evidence type="ECO:0000313" key="3">
    <source>
        <dbReference type="Proteomes" id="UP001138751"/>
    </source>
</evidence>
<protein>
    <submittedName>
        <fullName evidence="2">DUF4329 domain-containing protein</fullName>
    </submittedName>
</protein>
<proteinExistence type="predicted"/>
<dbReference type="Proteomes" id="UP001138751">
    <property type="component" value="Unassembled WGS sequence"/>
</dbReference>
<reference evidence="2" key="1">
    <citation type="submission" date="2020-01" db="EMBL/GenBank/DDBJ databases">
        <authorList>
            <person name="Rat A."/>
        </authorList>
    </citation>
    <scope>NUCLEOTIDE SEQUENCE</scope>
    <source>
        <strain evidence="2">LMG 31231</strain>
    </source>
</reference>
<organism evidence="2 3">
    <name type="scientific">Neoroseomonas soli</name>
    <dbReference type="NCBI Taxonomy" id="1081025"/>
    <lineage>
        <taxon>Bacteria</taxon>
        <taxon>Pseudomonadati</taxon>
        <taxon>Pseudomonadota</taxon>
        <taxon>Alphaproteobacteria</taxon>
        <taxon>Acetobacterales</taxon>
        <taxon>Acetobacteraceae</taxon>
        <taxon>Neoroseomonas</taxon>
    </lineage>
</organism>
<dbReference type="EMBL" id="JAAEDM010000046">
    <property type="protein sequence ID" value="MBR0672646.1"/>
    <property type="molecule type" value="Genomic_DNA"/>
</dbReference>
<dbReference type="AlphaFoldDB" id="A0A9X9WZR7"/>
<dbReference type="RefSeq" id="WP_211863065.1">
    <property type="nucleotide sequence ID" value="NZ_JAAEDM010000046.1"/>
</dbReference>